<evidence type="ECO:0000313" key="6">
    <source>
        <dbReference type="EMBL" id="QDL37198.1"/>
    </source>
</evidence>
<dbReference type="PROSITE" id="PS50005">
    <property type="entry name" value="TPR"/>
    <property type="match status" value="1"/>
</dbReference>
<feature type="repeat" description="TPR" evidence="4">
    <location>
        <begin position="95"/>
        <end position="128"/>
    </location>
</feature>
<protein>
    <submittedName>
        <fullName evidence="6">Tetratricopeptide repeat protein</fullName>
    </submittedName>
</protein>
<evidence type="ECO:0000256" key="5">
    <source>
        <dbReference type="SAM" id="SignalP"/>
    </source>
</evidence>
<keyword evidence="3" id="KW-0808">Transferase</keyword>
<dbReference type="InterPro" id="IPR011990">
    <property type="entry name" value="TPR-like_helical_dom_sf"/>
</dbReference>
<dbReference type="SMART" id="SM00028">
    <property type="entry name" value="TPR"/>
    <property type="match status" value="3"/>
</dbReference>
<dbReference type="Gene3D" id="1.25.40.10">
    <property type="entry name" value="Tetratricopeptide repeat domain"/>
    <property type="match status" value="1"/>
</dbReference>
<dbReference type="Proteomes" id="UP000316798">
    <property type="component" value="Chromosome"/>
</dbReference>
<sequence>MKHIPRALSQVLRLVVLATILGAPSAHADDYADVNQLARSGKQTEALAKADAYLATNPRDPQMRFIKGVILTDAGKTDDAVATFTKLTQDYPELPEPYNNLAVLYAAQSQFDKARAALEMAVRTNPSYAVAYENLGDVYARLAAQSYAKAVQLDASTSASVTPKLTLIRSMFSSAAKGQKSAAATPAAAASAPVAAASAPAAAKTSPSKKP</sequence>
<dbReference type="PANTHER" id="PTHR44835:SF1">
    <property type="entry name" value="PROTEIN O-GLCNAC TRANSFERASE"/>
    <property type="match status" value="1"/>
</dbReference>
<comment type="pathway">
    <text evidence="1">Protein modification; protein glycosylation.</text>
</comment>
<dbReference type="InterPro" id="IPR051939">
    <property type="entry name" value="Glycosyltr_41/O-GlcNAc_trsf"/>
</dbReference>
<evidence type="ECO:0000256" key="1">
    <source>
        <dbReference type="ARBA" id="ARBA00004922"/>
    </source>
</evidence>
<keyword evidence="4" id="KW-0802">TPR repeat</keyword>
<dbReference type="Pfam" id="PF14559">
    <property type="entry name" value="TPR_19"/>
    <property type="match status" value="1"/>
</dbReference>
<proteinExistence type="predicted"/>
<dbReference type="KEGG" id="rhf:EUB48_07785"/>
<evidence type="ECO:0000256" key="3">
    <source>
        <dbReference type="ARBA" id="ARBA00022679"/>
    </source>
</evidence>
<keyword evidence="5" id="KW-0732">Signal</keyword>
<dbReference type="EMBL" id="CP035503">
    <property type="protein sequence ID" value="QDL37198.1"/>
    <property type="molecule type" value="Genomic_DNA"/>
</dbReference>
<gene>
    <name evidence="6" type="ORF">EUB48_07785</name>
</gene>
<evidence type="ECO:0000256" key="2">
    <source>
        <dbReference type="ARBA" id="ARBA00022676"/>
    </source>
</evidence>
<organism evidence="6 7">
    <name type="scientific">Rhodoferax sediminis</name>
    <dbReference type="NCBI Taxonomy" id="2509614"/>
    <lineage>
        <taxon>Bacteria</taxon>
        <taxon>Pseudomonadati</taxon>
        <taxon>Pseudomonadota</taxon>
        <taxon>Betaproteobacteria</taxon>
        <taxon>Burkholderiales</taxon>
        <taxon>Comamonadaceae</taxon>
        <taxon>Rhodoferax</taxon>
    </lineage>
</organism>
<keyword evidence="7" id="KW-1185">Reference proteome</keyword>
<feature type="signal peptide" evidence="5">
    <location>
        <begin position="1"/>
        <end position="28"/>
    </location>
</feature>
<evidence type="ECO:0000313" key="7">
    <source>
        <dbReference type="Proteomes" id="UP000316798"/>
    </source>
</evidence>
<dbReference type="AlphaFoldDB" id="A0A515D9W3"/>
<keyword evidence="2" id="KW-0328">Glycosyltransferase</keyword>
<accession>A0A515D9W3</accession>
<name>A0A515D9W3_9BURK</name>
<dbReference type="InterPro" id="IPR019734">
    <property type="entry name" value="TPR_rpt"/>
</dbReference>
<dbReference type="GO" id="GO:0016757">
    <property type="term" value="F:glycosyltransferase activity"/>
    <property type="evidence" value="ECO:0007669"/>
    <property type="project" value="UniProtKB-KW"/>
</dbReference>
<evidence type="ECO:0000256" key="4">
    <source>
        <dbReference type="PROSITE-ProRule" id="PRU00339"/>
    </source>
</evidence>
<feature type="chain" id="PRO_5022066787" evidence="5">
    <location>
        <begin position="29"/>
        <end position="211"/>
    </location>
</feature>
<dbReference type="PANTHER" id="PTHR44835">
    <property type="entry name" value="UDP-N-ACETYLGLUCOSAMINE--PEPTIDE N-ACETYLGLUCOSAMINYLTRANSFERASE SPINDLY-RELATED"/>
    <property type="match status" value="1"/>
</dbReference>
<reference evidence="6 7" key="1">
    <citation type="submission" date="2019-01" db="EMBL/GenBank/DDBJ databases">
        <title>Genomic insights into a novel species Rhodoferax sp.</title>
        <authorList>
            <person name="Jin L."/>
        </authorList>
    </citation>
    <scope>NUCLEOTIDE SEQUENCE [LARGE SCALE GENOMIC DNA]</scope>
    <source>
        <strain evidence="6 7">CHu59-6-5</strain>
    </source>
</reference>
<dbReference type="RefSeq" id="WP_142818366.1">
    <property type="nucleotide sequence ID" value="NZ_CP035503.1"/>
</dbReference>
<dbReference type="SUPFAM" id="SSF48452">
    <property type="entry name" value="TPR-like"/>
    <property type="match status" value="1"/>
</dbReference>
<dbReference type="OrthoDB" id="5294075at2"/>